<dbReference type="PROSITE" id="PS50893">
    <property type="entry name" value="ABC_TRANSPORTER_2"/>
    <property type="match status" value="1"/>
</dbReference>
<dbReference type="OrthoDB" id="9804819at2"/>
<dbReference type="Pfam" id="PF00005">
    <property type="entry name" value="ABC_tran"/>
    <property type="match status" value="1"/>
</dbReference>
<evidence type="ECO:0000256" key="1">
    <source>
        <dbReference type="ARBA" id="ARBA00022741"/>
    </source>
</evidence>
<dbReference type="SMART" id="SM00382">
    <property type="entry name" value="AAA"/>
    <property type="match status" value="1"/>
</dbReference>
<proteinExistence type="predicted"/>
<dbReference type="eggNOG" id="COG1131">
    <property type="taxonomic scope" value="Bacteria"/>
</dbReference>
<protein>
    <submittedName>
        <fullName evidence="4">ABC transporter related</fullName>
    </submittedName>
</protein>
<keyword evidence="1" id="KW-0547">Nucleotide-binding</keyword>
<name>Q0AWI3_SYNWW</name>
<evidence type="ECO:0000256" key="2">
    <source>
        <dbReference type="ARBA" id="ARBA00022840"/>
    </source>
</evidence>
<feature type="domain" description="ABC transporter" evidence="3">
    <location>
        <begin position="2"/>
        <end position="224"/>
    </location>
</feature>
<keyword evidence="2" id="KW-0067">ATP-binding</keyword>
<sequence>MIEFKEVSKRFGSTLALDKLDANFPTGKIIGLFGPNGAGKSTSIKMIAGLNRPDQGQVVIDGELPRMSKAQIAYLPEIDHLYPWMTIGQAAGFTRSFYVDWDNDKYHELLKYLNLNAEMKIGKISKGQRAKTKLLLTAARRAPYLLMDEPLSGIDILTREEIINTLVRDYREGEQTIIISTHEIAEVESLVDEVFFIDQGKIMLSGSAEEFRVERGQSLVEIMKEAFRHADQ</sequence>
<dbReference type="AlphaFoldDB" id="Q0AWI3"/>
<evidence type="ECO:0000259" key="3">
    <source>
        <dbReference type="PROSITE" id="PS50893"/>
    </source>
</evidence>
<dbReference type="SUPFAM" id="SSF52540">
    <property type="entry name" value="P-loop containing nucleoside triphosphate hydrolases"/>
    <property type="match status" value="1"/>
</dbReference>
<accession>Q0AWI3</accession>
<dbReference type="PANTHER" id="PTHR43158:SF1">
    <property type="entry name" value="ABC TRANSPORTER, ATP-BINDING PROTEIN"/>
    <property type="match status" value="1"/>
</dbReference>
<dbReference type="InterPro" id="IPR027417">
    <property type="entry name" value="P-loop_NTPase"/>
</dbReference>
<dbReference type="Proteomes" id="UP000001968">
    <property type="component" value="Chromosome"/>
</dbReference>
<dbReference type="Gene3D" id="3.40.50.300">
    <property type="entry name" value="P-loop containing nucleotide triphosphate hydrolases"/>
    <property type="match status" value="1"/>
</dbReference>
<evidence type="ECO:0000313" key="4">
    <source>
        <dbReference type="EMBL" id="ABI68921.1"/>
    </source>
</evidence>
<dbReference type="GO" id="GO:0005524">
    <property type="term" value="F:ATP binding"/>
    <property type="evidence" value="ECO:0007669"/>
    <property type="project" value="UniProtKB-KW"/>
</dbReference>
<dbReference type="GO" id="GO:0016887">
    <property type="term" value="F:ATP hydrolysis activity"/>
    <property type="evidence" value="ECO:0007669"/>
    <property type="project" value="InterPro"/>
</dbReference>
<keyword evidence="5" id="KW-1185">Reference proteome</keyword>
<reference evidence="5" key="1">
    <citation type="journal article" date="2010" name="Environ. Microbiol.">
        <title>The genome of Syntrophomonas wolfei: new insights into syntrophic metabolism and biohydrogen production.</title>
        <authorList>
            <person name="Sieber J.R."/>
            <person name="Sims D.R."/>
            <person name="Han C."/>
            <person name="Kim E."/>
            <person name="Lykidis A."/>
            <person name="Lapidus A.L."/>
            <person name="McDonnald E."/>
            <person name="Rohlin L."/>
            <person name="Culley D.E."/>
            <person name="Gunsalus R."/>
            <person name="McInerney M.J."/>
        </authorList>
    </citation>
    <scope>NUCLEOTIDE SEQUENCE [LARGE SCALE GENOMIC DNA]</scope>
    <source>
        <strain evidence="5">DSM 2245B / Goettingen</strain>
    </source>
</reference>
<dbReference type="RefSeq" id="WP_011641019.1">
    <property type="nucleotide sequence ID" value="NC_008346.1"/>
</dbReference>
<organism evidence="4 5">
    <name type="scientific">Syntrophomonas wolfei subsp. wolfei (strain DSM 2245B / Goettingen)</name>
    <dbReference type="NCBI Taxonomy" id="335541"/>
    <lineage>
        <taxon>Bacteria</taxon>
        <taxon>Bacillati</taxon>
        <taxon>Bacillota</taxon>
        <taxon>Clostridia</taxon>
        <taxon>Eubacteriales</taxon>
        <taxon>Syntrophomonadaceae</taxon>
        <taxon>Syntrophomonas</taxon>
    </lineage>
</organism>
<dbReference type="InterPro" id="IPR003593">
    <property type="entry name" value="AAA+_ATPase"/>
</dbReference>
<dbReference type="KEGG" id="swo:Swol_1620"/>
<dbReference type="CDD" id="cd03230">
    <property type="entry name" value="ABC_DR_subfamily_A"/>
    <property type="match status" value="1"/>
</dbReference>
<dbReference type="EMBL" id="CP000448">
    <property type="protein sequence ID" value="ABI68921.1"/>
    <property type="molecule type" value="Genomic_DNA"/>
</dbReference>
<dbReference type="HOGENOM" id="CLU_000604_1_2_9"/>
<evidence type="ECO:0000313" key="5">
    <source>
        <dbReference type="Proteomes" id="UP000001968"/>
    </source>
</evidence>
<dbReference type="STRING" id="335541.Swol_1620"/>
<dbReference type="InterPro" id="IPR003439">
    <property type="entry name" value="ABC_transporter-like_ATP-bd"/>
</dbReference>
<dbReference type="PANTHER" id="PTHR43158">
    <property type="entry name" value="SKFA PEPTIDE EXPORT ATP-BINDING PROTEIN SKFE"/>
    <property type="match status" value="1"/>
</dbReference>
<gene>
    <name evidence="4" type="ordered locus">Swol_1620</name>
</gene>